<sequence>MIKNNDRKPLSNLIIYVFLGAAVGSVIGLVAYVKDWL</sequence>
<reference evidence="3" key="1">
    <citation type="submission" date="2017-08" db="EMBL/GenBank/DDBJ databases">
        <authorList>
            <person name="Varghese N."/>
            <person name="Submissions S."/>
        </authorList>
    </citation>
    <scope>NUCLEOTIDE SEQUENCE [LARGE SCALE GENOMIC DNA]</scope>
    <source>
        <strain evidence="3">JC22</strain>
    </source>
</reference>
<evidence type="ECO:0000313" key="2">
    <source>
        <dbReference type="EMBL" id="SOC06100.1"/>
    </source>
</evidence>
<name>A0A285SDX0_9BACL</name>
<keyword evidence="1" id="KW-0472">Membrane</keyword>
<dbReference type="AlphaFoldDB" id="A0A285SDX0"/>
<evidence type="ECO:0000313" key="3">
    <source>
        <dbReference type="Proteomes" id="UP000219636"/>
    </source>
</evidence>
<evidence type="ECO:0000256" key="1">
    <source>
        <dbReference type="SAM" id="Phobius"/>
    </source>
</evidence>
<organism evidence="2 3">
    <name type="scientific">Ureibacillus xyleni</name>
    <dbReference type="NCBI Taxonomy" id="614648"/>
    <lineage>
        <taxon>Bacteria</taxon>
        <taxon>Bacillati</taxon>
        <taxon>Bacillota</taxon>
        <taxon>Bacilli</taxon>
        <taxon>Bacillales</taxon>
        <taxon>Caryophanaceae</taxon>
        <taxon>Ureibacillus</taxon>
    </lineage>
</organism>
<dbReference type="Proteomes" id="UP000219636">
    <property type="component" value="Unassembled WGS sequence"/>
</dbReference>
<keyword evidence="1" id="KW-0812">Transmembrane</keyword>
<keyword evidence="3" id="KW-1185">Reference proteome</keyword>
<feature type="transmembrane region" description="Helical" evidence="1">
    <location>
        <begin position="12"/>
        <end position="33"/>
    </location>
</feature>
<keyword evidence="1" id="KW-1133">Transmembrane helix</keyword>
<accession>A0A285SDX0</accession>
<protein>
    <submittedName>
        <fullName evidence="2">Uncharacterized protein</fullName>
    </submittedName>
</protein>
<gene>
    <name evidence="2" type="ORF">SAMN05880501_104187</name>
</gene>
<dbReference type="EMBL" id="OBMQ01000004">
    <property type="protein sequence ID" value="SOC06100.1"/>
    <property type="molecule type" value="Genomic_DNA"/>
</dbReference>
<proteinExistence type="predicted"/>